<protein>
    <submittedName>
        <fullName evidence="1">EcsC family protein</fullName>
    </submittedName>
</protein>
<keyword evidence="2" id="KW-1185">Reference proteome</keyword>
<dbReference type="Pfam" id="PF12787">
    <property type="entry name" value="EcsC"/>
    <property type="match status" value="1"/>
</dbReference>
<evidence type="ECO:0000313" key="1">
    <source>
        <dbReference type="EMBL" id="MDT9593200.1"/>
    </source>
</evidence>
<comment type="caution">
    <text evidence="1">The sequence shown here is derived from an EMBL/GenBank/DDBJ whole genome shotgun (WGS) entry which is preliminary data.</text>
</comment>
<proteinExistence type="predicted"/>
<gene>
    <name evidence="1" type="ORF">RDV89_08980</name>
</gene>
<reference evidence="1 2" key="1">
    <citation type="submission" date="2023-08" db="EMBL/GenBank/DDBJ databases">
        <title>Nocardioides seae sp. nov., a bacterium isolated from a soil.</title>
        <authorList>
            <person name="Wang X."/>
        </authorList>
    </citation>
    <scope>NUCLEOTIDE SEQUENCE [LARGE SCALE GENOMIC DNA]</scope>
    <source>
        <strain evidence="1 2">YZH12</strain>
    </source>
</reference>
<organism evidence="1 2">
    <name type="scientific">Nocardioides imazamoxiresistens</name>
    <dbReference type="NCBI Taxonomy" id="3231893"/>
    <lineage>
        <taxon>Bacteria</taxon>
        <taxon>Bacillati</taxon>
        <taxon>Actinomycetota</taxon>
        <taxon>Actinomycetes</taxon>
        <taxon>Propionibacteriales</taxon>
        <taxon>Nocardioidaceae</taxon>
        <taxon>Nocardioides</taxon>
    </lineage>
</organism>
<sequence>MGIKESVTRAAASNVPTVAPKLTSGFVRKALHHAIAGVGPLPPAAKAAQAFLDDAEGDVDKAISAATVKHATYAGAQGFLTNVGGLVTVAVTIPANISGLTVVQSRLISIIAHLRGYDLEDPRVRNAVLACLMGPEEVKRMLKKKTLPAPPMALATAPEHDPGLDVQLANEVATDLITRVIGKRFAVTVSRRVPVLGGVVALSADGWATWKLGRYAAKELRARPPKNG</sequence>
<name>A0ABU3PVE0_9ACTN</name>
<dbReference type="Proteomes" id="UP001268542">
    <property type="component" value="Unassembled WGS sequence"/>
</dbReference>
<accession>A0ABU3PVE0</accession>
<evidence type="ECO:0000313" key="2">
    <source>
        <dbReference type="Proteomes" id="UP001268542"/>
    </source>
</evidence>
<dbReference type="EMBL" id="JAVYII010000003">
    <property type="protein sequence ID" value="MDT9593200.1"/>
    <property type="molecule type" value="Genomic_DNA"/>
</dbReference>
<dbReference type="InterPro" id="IPR024787">
    <property type="entry name" value="EcsC"/>
</dbReference>
<dbReference type="RefSeq" id="WP_315732634.1">
    <property type="nucleotide sequence ID" value="NZ_JAVYII010000003.1"/>
</dbReference>